<name>A0A4P6ETW5_9BACL</name>
<reference evidence="1 2" key="1">
    <citation type="submission" date="2019-01" db="EMBL/GenBank/DDBJ databases">
        <title>Genome sequencing of strain FW100M-2.</title>
        <authorList>
            <person name="Heo J."/>
            <person name="Kim S.-J."/>
            <person name="Kim J.-S."/>
            <person name="Hong S.-B."/>
            <person name="Kwon S.-W."/>
        </authorList>
    </citation>
    <scope>NUCLEOTIDE SEQUENCE [LARGE SCALE GENOMIC DNA]</scope>
    <source>
        <strain evidence="1 2">FW100M-2</strain>
    </source>
</reference>
<keyword evidence="2" id="KW-1185">Reference proteome</keyword>
<organism evidence="1 2">
    <name type="scientific">Paenibacillus protaetiae</name>
    <dbReference type="NCBI Taxonomy" id="2509456"/>
    <lineage>
        <taxon>Bacteria</taxon>
        <taxon>Bacillati</taxon>
        <taxon>Bacillota</taxon>
        <taxon>Bacilli</taxon>
        <taxon>Bacillales</taxon>
        <taxon>Paenibacillaceae</taxon>
        <taxon>Paenibacillus</taxon>
    </lineage>
</organism>
<sequence>MEEFEKRIYKPGDLADCYTFAMDDNMTTIKYQLRLIEKVEDLDANWGEEIWTTIQADGSSNAYNRSAPLDKLDWDAIGEPEQRTIVTNAKYLNRLEHLAKNELSYRELMKDA</sequence>
<dbReference type="RefSeq" id="WP_129439852.1">
    <property type="nucleotide sequence ID" value="NZ_CP035492.1"/>
</dbReference>
<accession>A0A4P6ETW5</accession>
<proteinExistence type="predicted"/>
<evidence type="ECO:0000313" key="2">
    <source>
        <dbReference type="Proteomes" id="UP000293568"/>
    </source>
</evidence>
<dbReference type="KEGG" id="pprt:ET464_07985"/>
<dbReference type="AlphaFoldDB" id="A0A4P6ETW5"/>
<dbReference type="EMBL" id="CP035492">
    <property type="protein sequence ID" value="QAY66354.1"/>
    <property type="molecule type" value="Genomic_DNA"/>
</dbReference>
<dbReference type="Proteomes" id="UP000293568">
    <property type="component" value="Chromosome"/>
</dbReference>
<protein>
    <submittedName>
        <fullName evidence="1">Uncharacterized protein</fullName>
    </submittedName>
</protein>
<gene>
    <name evidence="1" type="ORF">ET464_07985</name>
</gene>
<evidence type="ECO:0000313" key="1">
    <source>
        <dbReference type="EMBL" id="QAY66354.1"/>
    </source>
</evidence>